<feature type="transmembrane region" description="Helical" evidence="1">
    <location>
        <begin position="66"/>
        <end position="89"/>
    </location>
</feature>
<keyword evidence="1" id="KW-1133">Transmembrane helix</keyword>
<gene>
    <name evidence="2" type="ORF">RM539_06945</name>
</gene>
<accession>A0ABU3D461</accession>
<protein>
    <submittedName>
        <fullName evidence="2">CCC motif membrane protein</fullName>
    </submittedName>
</protein>
<feature type="transmembrane region" description="Helical" evidence="1">
    <location>
        <begin position="12"/>
        <end position="39"/>
    </location>
</feature>
<dbReference type="EMBL" id="JAVRHK010000003">
    <property type="protein sequence ID" value="MDT0676317.1"/>
    <property type="molecule type" value="Genomic_DNA"/>
</dbReference>
<keyword evidence="1" id="KW-0812">Transmembrane</keyword>
<reference evidence="2 3" key="1">
    <citation type="submission" date="2023-09" db="EMBL/GenBank/DDBJ databases">
        <authorList>
            <person name="Rey-Velasco X."/>
        </authorList>
    </citation>
    <scope>NUCLEOTIDE SEQUENCE [LARGE SCALE GENOMIC DNA]</scope>
    <source>
        <strain evidence="2 3">F117</strain>
    </source>
</reference>
<keyword evidence="1" id="KW-0472">Membrane</keyword>
<proteinExistence type="predicted"/>
<dbReference type="NCBIfam" id="NF040945">
    <property type="entry name" value="CCC_membrane"/>
    <property type="match status" value="1"/>
</dbReference>
<dbReference type="InterPro" id="IPR011655">
    <property type="entry name" value="MpPF26"/>
</dbReference>
<organism evidence="2 3">
    <name type="scientific">Autumnicola musiva</name>
    <dbReference type="NCBI Taxonomy" id="3075589"/>
    <lineage>
        <taxon>Bacteria</taxon>
        <taxon>Pseudomonadati</taxon>
        <taxon>Bacteroidota</taxon>
        <taxon>Flavobacteriia</taxon>
        <taxon>Flavobacteriales</taxon>
        <taxon>Flavobacteriaceae</taxon>
        <taxon>Autumnicola</taxon>
    </lineage>
</organism>
<evidence type="ECO:0000313" key="2">
    <source>
        <dbReference type="EMBL" id="MDT0676317.1"/>
    </source>
</evidence>
<evidence type="ECO:0000256" key="1">
    <source>
        <dbReference type="SAM" id="Phobius"/>
    </source>
</evidence>
<dbReference type="Proteomes" id="UP001262582">
    <property type="component" value="Unassembled WGS sequence"/>
</dbReference>
<sequence length="111" mass="12275">MEKEQLHNSTLILVFGIFSILGCCCHGVLGAIFGILAIVMAKKATEIYHANPELYTGYQNVKIGRILAYIGIGVSTLYIILFIVGLIIYGGFEGVQEIQEEILREYGNYEA</sequence>
<dbReference type="RefSeq" id="WP_311502653.1">
    <property type="nucleotide sequence ID" value="NZ_JAVRHK010000003.1"/>
</dbReference>
<comment type="caution">
    <text evidence="2">The sequence shown here is derived from an EMBL/GenBank/DDBJ whole genome shotgun (WGS) entry which is preliminary data.</text>
</comment>
<keyword evidence="3" id="KW-1185">Reference proteome</keyword>
<dbReference type="Pfam" id="PF07666">
    <property type="entry name" value="MpPF26"/>
    <property type="match status" value="1"/>
</dbReference>
<name>A0ABU3D461_9FLAO</name>
<evidence type="ECO:0000313" key="3">
    <source>
        <dbReference type="Proteomes" id="UP001262582"/>
    </source>
</evidence>
<dbReference type="PROSITE" id="PS51257">
    <property type="entry name" value="PROKAR_LIPOPROTEIN"/>
    <property type="match status" value="1"/>
</dbReference>